<dbReference type="PROSITE" id="PS00330">
    <property type="entry name" value="HEMOLYSIN_CALCIUM"/>
    <property type="match status" value="1"/>
</dbReference>
<reference evidence="1 2" key="1">
    <citation type="submission" date="2019-12" db="EMBL/GenBank/DDBJ databases">
        <authorList>
            <person name="Huq M.A."/>
        </authorList>
    </citation>
    <scope>NUCLEOTIDE SEQUENCE [LARGE SCALE GENOMIC DNA]</scope>
    <source>
        <strain evidence="1 2">MAH-20</strain>
    </source>
</reference>
<dbReference type="SUPFAM" id="SSF51120">
    <property type="entry name" value="beta-Roll"/>
    <property type="match status" value="1"/>
</dbReference>
<dbReference type="AlphaFoldDB" id="A0A6I4J3C3"/>
<organism evidence="1 2">
    <name type="scientific">Sphingomonas horti</name>
    <dbReference type="NCBI Taxonomy" id="2682842"/>
    <lineage>
        <taxon>Bacteria</taxon>
        <taxon>Pseudomonadati</taxon>
        <taxon>Pseudomonadota</taxon>
        <taxon>Alphaproteobacteria</taxon>
        <taxon>Sphingomonadales</taxon>
        <taxon>Sphingomonadaceae</taxon>
        <taxon>Sphingomonas</taxon>
    </lineage>
</organism>
<proteinExistence type="predicted"/>
<accession>A0A6I4J3C3</accession>
<keyword evidence="2" id="KW-1185">Reference proteome</keyword>
<dbReference type="InterPro" id="IPR001343">
    <property type="entry name" value="Hemolysn_Ca-bd"/>
</dbReference>
<dbReference type="InterPro" id="IPR011049">
    <property type="entry name" value="Serralysin-like_metalloprot_C"/>
</dbReference>
<feature type="non-terminal residue" evidence="1">
    <location>
        <position position="1"/>
    </location>
</feature>
<dbReference type="InterPro" id="IPR018511">
    <property type="entry name" value="Hemolysin-typ_Ca-bd_CS"/>
</dbReference>
<dbReference type="EMBL" id="WQMS01000013">
    <property type="protein sequence ID" value="MVO78588.1"/>
    <property type="molecule type" value="Genomic_DNA"/>
</dbReference>
<gene>
    <name evidence="1" type="ORF">GON01_11685</name>
</gene>
<dbReference type="Proteomes" id="UP000441389">
    <property type="component" value="Unassembled WGS sequence"/>
</dbReference>
<dbReference type="GO" id="GO:0005509">
    <property type="term" value="F:calcium ion binding"/>
    <property type="evidence" value="ECO:0007669"/>
    <property type="project" value="InterPro"/>
</dbReference>
<protein>
    <submittedName>
        <fullName evidence="1">Uncharacterized protein</fullName>
    </submittedName>
</protein>
<name>A0A6I4J3C3_9SPHN</name>
<dbReference type="Gene3D" id="2.150.10.10">
    <property type="entry name" value="Serralysin-like metalloprotease, C-terminal"/>
    <property type="match status" value="1"/>
</dbReference>
<comment type="caution">
    <text evidence="1">The sequence shown here is derived from an EMBL/GenBank/DDBJ whole genome shotgun (WGS) entry which is preliminary data.</text>
</comment>
<evidence type="ECO:0000313" key="2">
    <source>
        <dbReference type="Proteomes" id="UP000441389"/>
    </source>
</evidence>
<evidence type="ECO:0000313" key="1">
    <source>
        <dbReference type="EMBL" id="MVO78588.1"/>
    </source>
</evidence>
<dbReference type="GO" id="GO:0005615">
    <property type="term" value="C:extracellular space"/>
    <property type="evidence" value="ECO:0007669"/>
    <property type="project" value="InterPro"/>
</dbReference>
<dbReference type="RefSeq" id="WP_181600062.1">
    <property type="nucleotide sequence ID" value="NZ_WQMS01000013.1"/>
</dbReference>
<dbReference type="Pfam" id="PF00353">
    <property type="entry name" value="HemolysinCabind"/>
    <property type="match status" value="1"/>
</dbReference>
<sequence>NGGADTLMGGLGRDKLTGGEGNDVFVFNTRIGQGDVDQLTDFISGTDKIHLENAIFTQLAVGSLSADAFTIGTAAADSSDRIIFDQATGSLFYDADGRGGASATLFATLQPHAALSSTDFFVI</sequence>